<reference evidence="1 2" key="1">
    <citation type="submission" date="2017-06" db="EMBL/GenBank/DDBJ databases">
        <authorList>
            <person name="Kim H.J."/>
            <person name="Triplett B.A."/>
        </authorList>
    </citation>
    <scope>NUCLEOTIDE SEQUENCE [LARGE SCALE GENOMIC DNA]</scope>
    <source>
        <strain evidence="1 2">CGMCC 4.2132</strain>
    </source>
</reference>
<protein>
    <submittedName>
        <fullName evidence="1">Uncharacterized protein</fullName>
    </submittedName>
</protein>
<dbReference type="OrthoDB" id="3382829at2"/>
<accession>A0A239JNK9</accession>
<sequence>MKTRLRMLRVGDRGCAWTAGIRHVKGEVDCHRAIRLRVWGAGKNSRALQVDLVSKFWPGPWGACTTDNAYPTSKDVRAVVDYALEHGWEPDAVGGTFSLTESGHARAFELTHFLITDRMRDPNAPDPSARVIHAYEQRSGSAV</sequence>
<name>A0A239JNK9_9ACTN</name>
<evidence type="ECO:0000313" key="2">
    <source>
        <dbReference type="Proteomes" id="UP000198282"/>
    </source>
</evidence>
<keyword evidence="2" id="KW-1185">Reference proteome</keyword>
<gene>
    <name evidence="1" type="ORF">SAMN05216276_102396</name>
</gene>
<proteinExistence type="predicted"/>
<dbReference type="EMBL" id="FZOD01000023">
    <property type="protein sequence ID" value="SNT07481.1"/>
    <property type="molecule type" value="Genomic_DNA"/>
</dbReference>
<organism evidence="1 2">
    <name type="scientific">Streptosporangium subroseum</name>
    <dbReference type="NCBI Taxonomy" id="106412"/>
    <lineage>
        <taxon>Bacteria</taxon>
        <taxon>Bacillati</taxon>
        <taxon>Actinomycetota</taxon>
        <taxon>Actinomycetes</taxon>
        <taxon>Streptosporangiales</taxon>
        <taxon>Streptosporangiaceae</taxon>
        <taxon>Streptosporangium</taxon>
    </lineage>
</organism>
<dbReference type="RefSeq" id="WP_089209460.1">
    <property type="nucleotide sequence ID" value="NZ_FZOD01000023.1"/>
</dbReference>
<dbReference type="Proteomes" id="UP000198282">
    <property type="component" value="Unassembled WGS sequence"/>
</dbReference>
<evidence type="ECO:0000313" key="1">
    <source>
        <dbReference type="EMBL" id="SNT07481.1"/>
    </source>
</evidence>
<dbReference type="AlphaFoldDB" id="A0A239JNK9"/>